<dbReference type="SUPFAM" id="SSF52833">
    <property type="entry name" value="Thioredoxin-like"/>
    <property type="match status" value="1"/>
</dbReference>
<dbReference type="GO" id="GO:0034599">
    <property type="term" value="P:cellular response to oxidative stress"/>
    <property type="evidence" value="ECO:0007669"/>
    <property type="project" value="TreeGrafter"/>
</dbReference>
<feature type="domain" description="Thioredoxin" evidence="14">
    <location>
        <begin position="4"/>
        <end position="157"/>
    </location>
</feature>
<dbReference type="OrthoDB" id="9812811at2"/>
<dbReference type="AlphaFoldDB" id="A0A1Q2SP52"/>
<dbReference type="CDD" id="cd03017">
    <property type="entry name" value="PRX_BCP"/>
    <property type="match status" value="1"/>
</dbReference>
<dbReference type="EMBL" id="AP014836">
    <property type="protein sequence ID" value="BAW80906.1"/>
    <property type="molecule type" value="Genomic_DNA"/>
</dbReference>
<feature type="active site" description="Cysteine sulfenic acid (-SOH) intermediate; for peroxidase activity" evidence="13">
    <location>
        <position position="46"/>
    </location>
</feature>
<keyword evidence="16" id="KW-1185">Reference proteome</keyword>
<evidence type="ECO:0000256" key="7">
    <source>
        <dbReference type="ARBA" id="ARBA00023157"/>
    </source>
</evidence>
<dbReference type="PROSITE" id="PS51352">
    <property type="entry name" value="THIOREDOXIN_2"/>
    <property type="match status" value="1"/>
</dbReference>
<reference evidence="15 16" key="1">
    <citation type="journal article" date="2017" name="ISME J.">
        <title>An acid-tolerant ammonia-oxidizing ?-proteobacterium from soil.</title>
        <authorList>
            <person name="Hayatsu M."/>
            <person name="Tago K."/>
            <person name="Uchiyama I."/>
            <person name="Toyoda A."/>
            <person name="Wang Y."/>
            <person name="Shimomura Y."/>
            <person name="Okubo T."/>
            <person name="Kurisu F."/>
            <person name="Hirono Y."/>
            <person name="Nonaka K."/>
            <person name="Akiyama H."/>
            <person name="Itoh T."/>
            <person name="Takami H."/>
        </authorList>
    </citation>
    <scope>NUCLEOTIDE SEQUENCE [LARGE SCALE GENOMIC DNA]</scope>
    <source>
        <strain evidence="15 16">TAO100</strain>
    </source>
</reference>
<dbReference type="InterPro" id="IPR036249">
    <property type="entry name" value="Thioredoxin-like_sf"/>
</dbReference>
<evidence type="ECO:0000313" key="16">
    <source>
        <dbReference type="Proteomes" id="UP000243679"/>
    </source>
</evidence>
<evidence type="ECO:0000313" key="15">
    <source>
        <dbReference type="EMBL" id="BAW80906.1"/>
    </source>
</evidence>
<dbReference type="KEGG" id="ntt:TAO_1536"/>
<comment type="function">
    <text evidence="1">Thiol-specific peroxidase that catalyzes the reduction of hydrogen peroxide and organic hydroperoxides to water and alcohols, respectively. Plays a role in cell protection against oxidative stress by detoxifying peroxides and as sensor of hydrogen peroxide-mediated signaling events.</text>
</comment>
<dbReference type="Gene3D" id="3.40.30.10">
    <property type="entry name" value="Glutaredoxin"/>
    <property type="match status" value="1"/>
</dbReference>
<name>A0A1Q2SP52_9GAMM</name>
<dbReference type="InterPro" id="IPR000866">
    <property type="entry name" value="AhpC/TSA"/>
</dbReference>
<dbReference type="GO" id="GO:0045454">
    <property type="term" value="P:cell redox homeostasis"/>
    <property type="evidence" value="ECO:0007669"/>
    <property type="project" value="TreeGrafter"/>
</dbReference>
<dbReference type="Proteomes" id="UP000243679">
    <property type="component" value="Chromosome"/>
</dbReference>
<evidence type="ECO:0000256" key="2">
    <source>
        <dbReference type="ARBA" id="ARBA00011245"/>
    </source>
</evidence>
<keyword evidence="5" id="KW-0049">Antioxidant</keyword>
<dbReference type="EC" id="1.11.1.24" evidence="3"/>
<comment type="catalytic activity">
    <reaction evidence="12">
        <text>a hydroperoxide + [thioredoxin]-dithiol = an alcohol + [thioredoxin]-disulfide + H2O</text>
        <dbReference type="Rhea" id="RHEA:62620"/>
        <dbReference type="Rhea" id="RHEA-COMP:10698"/>
        <dbReference type="Rhea" id="RHEA-COMP:10700"/>
        <dbReference type="ChEBI" id="CHEBI:15377"/>
        <dbReference type="ChEBI" id="CHEBI:29950"/>
        <dbReference type="ChEBI" id="CHEBI:30879"/>
        <dbReference type="ChEBI" id="CHEBI:35924"/>
        <dbReference type="ChEBI" id="CHEBI:50058"/>
        <dbReference type="EC" id="1.11.1.24"/>
    </reaction>
</comment>
<dbReference type="FunFam" id="3.40.30.10:FF:000007">
    <property type="entry name" value="Thioredoxin-dependent thiol peroxidase"/>
    <property type="match status" value="1"/>
</dbReference>
<evidence type="ECO:0000256" key="1">
    <source>
        <dbReference type="ARBA" id="ARBA00003330"/>
    </source>
</evidence>
<keyword evidence="7" id="KW-1015">Disulfide bond</keyword>
<evidence type="ECO:0000256" key="4">
    <source>
        <dbReference type="ARBA" id="ARBA00022559"/>
    </source>
</evidence>
<keyword evidence="4" id="KW-0575">Peroxidase</keyword>
<dbReference type="InterPro" id="IPR050924">
    <property type="entry name" value="Peroxiredoxin_BCP/PrxQ"/>
</dbReference>
<evidence type="ECO:0000256" key="11">
    <source>
        <dbReference type="ARBA" id="ARBA00042639"/>
    </source>
</evidence>
<organism evidence="15 16">
    <name type="scientific">Candidatus Nitrosoglobus terrae</name>
    <dbReference type="NCBI Taxonomy" id="1630141"/>
    <lineage>
        <taxon>Bacteria</taxon>
        <taxon>Pseudomonadati</taxon>
        <taxon>Pseudomonadota</taxon>
        <taxon>Gammaproteobacteria</taxon>
        <taxon>Chromatiales</taxon>
        <taxon>Chromatiaceae</taxon>
        <taxon>Candidatus Nitrosoglobus</taxon>
    </lineage>
</organism>
<dbReference type="PANTHER" id="PTHR42801">
    <property type="entry name" value="THIOREDOXIN-DEPENDENT PEROXIDE REDUCTASE"/>
    <property type="match status" value="1"/>
</dbReference>
<keyword evidence="6" id="KW-0560">Oxidoreductase</keyword>
<evidence type="ECO:0000256" key="5">
    <source>
        <dbReference type="ARBA" id="ARBA00022862"/>
    </source>
</evidence>
<evidence type="ECO:0000256" key="12">
    <source>
        <dbReference type="ARBA" id="ARBA00049091"/>
    </source>
</evidence>
<proteinExistence type="inferred from homology"/>
<dbReference type="InterPro" id="IPR024706">
    <property type="entry name" value="Peroxiredoxin_AhpC-typ"/>
</dbReference>
<dbReference type="Pfam" id="PF00578">
    <property type="entry name" value="AhpC-TSA"/>
    <property type="match status" value="1"/>
</dbReference>
<evidence type="ECO:0000256" key="13">
    <source>
        <dbReference type="PIRSR" id="PIRSR000239-1"/>
    </source>
</evidence>
<comment type="subunit">
    <text evidence="2">Monomer.</text>
</comment>
<dbReference type="PIRSF" id="PIRSF000239">
    <property type="entry name" value="AHPC"/>
    <property type="match status" value="1"/>
</dbReference>
<sequence length="157" mass="17988">MPKVTVGRVVPDFELPSTSKKSFKLSQLQNQNVVLYFYPKDDTPGCTCEGQDFRDLFNEFKSFNTAVFGISRDTLESHEKFKAQQNFPFELLSDQDETACQLFDVIKPKQMYGKEIKGIERSTFLIDKAGVLRKEWRQVKVEGHVAEVLEAVKTLSP</sequence>
<evidence type="ECO:0000259" key="14">
    <source>
        <dbReference type="PROSITE" id="PS51352"/>
    </source>
</evidence>
<gene>
    <name evidence="15" type="ORF">TAO_1536</name>
</gene>
<dbReference type="RefSeq" id="WP_096527403.1">
    <property type="nucleotide sequence ID" value="NZ_AP014836.1"/>
</dbReference>
<evidence type="ECO:0000256" key="3">
    <source>
        <dbReference type="ARBA" id="ARBA00013017"/>
    </source>
</evidence>
<evidence type="ECO:0000256" key="6">
    <source>
        <dbReference type="ARBA" id="ARBA00023002"/>
    </source>
</evidence>
<evidence type="ECO:0000256" key="8">
    <source>
        <dbReference type="ARBA" id="ARBA00023284"/>
    </source>
</evidence>
<evidence type="ECO:0000256" key="10">
    <source>
        <dbReference type="ARBA" id="ARBA00038489"/>
    </source>
</evidence>
<evidence type="ECO:0000256" key="9">
    <source>
        <dbReference type="ARBA" id="ARBA00032824"/>
    </source>
</evidence>
<dbReference type="GO" id="GO:0008379">
    <property type="term" value="F:thioredoxin peroxidase activity"/>
    <property type="evidence" value="ECO:0007669"/>
    <property type="project" value="TreeGrafter"/>
</dbReference>
<protein>
    <recommendedName>
        <fullName evidence="3">thioredoxin-dependent peroxiredoxin</fullName>
        <ecNumber evidence="3">1.11.1.24</ecNumber>
    </recommendedName>
    <alternativeName>
        <fullName evidence="9">Thioredoxin peroxidase</fullName>
    </alternativeName>
    <alternativeName>
        <fullName evidence="11">Thioredoxin-dependent peroxiredoxin Bcp</fullName>
    </alternativeName>
</protein>
<dbReference type="PANTHER" id="PTHR42801:SF4">
    <property type="entry name" value="AHPC_TSA FAMILY PROTEIN"/>
    <property type="match status" value="1"/>
</dbReference>
<keyword evidence="8" id="KW-0676">Redox-active center</keyword>
<dbReference type="GO" id="GO:0005737">
    <property type="term" value="C:cytoplasm"/>
    <property type="evidence" value="ECO:0007669"/>
    <property type="project" value="TreeGrafter"/>
</dbReference>
<comment type="similarity">
    <text evidence="10">Belongs to the peroxiredoxin family. BCP/PrxQ subfamily.</text>
</comment>
<accession>A0A1Q2SP52</accession>
<dbReference type="InterPro" id="IPR013766">
    <property type="entry name" value="Thioredoxin_domain"/>
</dbReference>